<dbReference type="AlphaFoldDB" id="A0A2H0W5A2"/>
<keyword evidence="1" id="KW-0812">Transmembrane</keyword>
<feature type="transmembrane region" description="Helical" evidence="1">
    <location>
        <begin position="54"/>
        <end position="84"/>
    </location>
</feature>
<comment type="caution">
    <text evidence="2">The sequence shown here is derived from an EMBL/GenBank/DDBJ whole genome shotgun (WGS) entry which is preliminary data.</text>
</comment>
<dbReference type="Proteomes" id="UP000229056">
    <property type="component" value="Unassembled WGS sequence"/>
</dbReference>
<dbReference type="Pfam" id="PF18895">
    <property type="entry name" value="T4SS_pilin"/>
    <property type="match status" value="1"/>
</dbReference>
<reference evidence="3" key="1">
    <citation type="submission" date="2017-09" db="EMBL/GenBank/DDBJ databases">
        <title>Depth-based differentiation of microbial function through sediment-hosted aquifers and enrichment of novel symbionts in the deep terrestrial subsurface.</title>
        <authorList>
            <person name="Probst A.J."/>
            <person name="Ladd B."/>
            <person name="Jarett J.K."/>
            <person name="Geller-Mcgrath D.E."/>
            <person name="Sieber C.M.K."/>
            <person name="Emerson J.B."/>
            <person name="Anantharaman K."/>
            <person name="Thomas B.C."/>
            <person name="Malmstrom R."/>
            <person name="Stieglmeier M."/>
            <person name="Klingl A."/>
            <person name="Woyke T."/>
            <person name="Ryan C.M."/>
            <person name="Banfield J.F."/>
        </authorList>
    </citation>
    <scope>NUCLEOTIDE SEQUENCE [LARGE SCALE GENOMIC DNA]</scope>
</reference>
<gene>
    <name evidence="2" type="ORF">COT80_00175</name>
</gene>
<proteinExistence type="predicted"/>
<dbReference type="InterPro" id="IPR043993">
    <property type="entry name" value="T4SS_pilin"/>
</dbReference>
<accession>A0A2H0W5A2</accession>
<feature type="transmembrane region" description="Helical" evidence="1">
    <location>
        <begin position="96"/>
        <end position="118"/>
    </location>
</feature>
<dbReference type="NCBIfam" id="NF045849">
    <property type="entry name" value="ICE_MMCAP2_0565"/>
    <property type="match status" value="1"/>
</dbReference>
<name>A0A2H0W5A2_9BACT</name>
<dbReference type="EMBL" id="PEZY01000002">
    <property type="protein sequence ID" value="PIS06525.1"/>
    <property type="molecule type" value="Genomic_DNA"/>
</dbReference>
<evidence type="ECO:0000256" key="1">
    <source>
        <dbReference type="SAM" id="Phobius"/>
    </source>
</evidence>
<evidence type="ECO:0000313" key="2">
    <source>
        <dbReference type="EMBL" id="PIS06525.1"/>
    </source>
</evidence>
<keyword evidence="1" id="KW-1133">Transmembrane helix</keyword>
<protein>
    <submittedName>
        <fullName evidence="2">Uncharacterized protein</fullName>
    </submittedName>
</protein>
<keyword evidence="1" id="KW-0472">Membrane</keyword>
<organism evidence="2 3">
    <name type="scientific">Candidatus Buchananbacteria bacterium CG10_big_fil_rev_8_21_14_0_10_33_19</name>
    <dbReference type="NCBI Taxonomy" id="1974525"/>
    <lineage>
        <taxon>Bacteria</taxon>
        <taxon>Candidatus Buchananiibacteriota</taxon>
    </lineage>
</organism>
<sequence>MNKLTLKKVSVGLLTVMMLSIFALPVLVSAQELNLGLENAAGIGLGQKDLKESINSIIQIILSFLGILAVIIILWGGFIWMTAAGDEGKVDKAKKLIISGIVGIVIILSAYIIANFVITQVGGQLV</sequence>
<evidence type="ECO:0000313" key="3">
    <source>
        <dbReference type="Proteomes" id="UP000229056"/>
    </source>
</evidence>